<evidence type="ECO:0000313" key="2">
    <source>
        <dbReference type="EMBL" id="MDQ0513488.1"/>
    </source>
</evidence>
<accession>A0ABU0LXN8</accession>
<keyword evidence="1" id="KW-0812">Transmembrane</keyword>
<sequence>MSVVEVGVVLVACPIAFMALRLLGASYVIWLGWSCIRSPSRQEGGGAAATETAPVRGSMALWLQSFGVGIGNPIDHGMPPRNDRRSR</sequence>
<proteinExistence type="predicted"/>
<keyword evidence="1" id="KW-1133">Transmembrane helix</keyword>
<feature type="transmembrane region" description="Helical" evidence="1">
    <location>
        <begin position="6"/>
        <end position="33"/>
    </location>
</feature>
<comment type="caution">
    <text evidence="2">The sequence shown here is derived from an EMBL/GenBank/DDBJ whole genome shotgun (WGS) entry which is preliminary data.</text>
</comment>
<reference evidence="2 3" key="1">
    <citation type="submission" date="2023-07" db="EMBL/GenBank/DDBJ databases">
        <title>Genomic Encyclopedia of Type Strains, Phase IV (KMG-IV): sequencing the most valuable type-strain genomes for metagenomic binning, comparative biology and taxonomic classification.</title>
        <authorList>
            <person name="Goeker M."/>
        </authorList>
    </citation>
    <scope>NUCLEOTIDE SEQUENCE [LARGE SCALE GENOMIC DNA]</scope>
    <source>
        <strain evidence="2 3">DSM 15561</strain>
    </source>
</reference>
<organism evidence="2 3">
    <name type="scientific">Ancylobacter amanitiformis</name>
    <dbReference type="NCBI Taxonomy" id="217069"/>
    <lineage>
        <taxon>Bacteria</taxon>
        <taxon>Pseudomonadati</taxon>
        <taxon>Pseudomonadota</taxon>
        <taxon>Alphaproteobacteria</taxon>
        <taxon>Hyphomicrobiales</taxon>
        <taxon>Xanthobacteraceae</taxon>
        <taxon>Ancylobacter</taxon>
    </lineage>
</organism>
<dbReference type="Proteomes" id="UP001235094">
    <property type="component" value="Unassembled WGS sequence"/>
</dbReference>
<evidence type="ECO:0000256" key="1">
    <source>
        <dbReference type="SAM" id="Phobius"/>
    </source>
</evidence>
<keyword evidence="3" id="KW-1185">Reference proteome</keyword>
<dbReference type="EMBL" id="JAUSVR010000032">
    <property type="protein sequence ID" value="MDQ0513488.1"/>
    <property type="molecule type" value="Genomic_DNA"/>
</dbReference>
<name>A0ABU0LXN8_9HYPH</name>
<protein>
    <submittedName>
        <fullName evidence="2">Threonine/homoserine/homoserine lactone efflux protein</fullName>
    </submittedName>
</protein>
<evidence type="ECO:0000313" key="3">
    <source>
        <dbReference type="Proteomes" id="UP001235094"/>
    </source>
</evidence>
<keyword evidence="1" id="KW-0472">Membrane</keyword>
<gene>
    <name evidence="2" type="ORF">QOZ99_004410</name>
</gene>